<dbReference type="HOGENOM" id="CLU_112567_0_0_10"/>
<dbReference type="RefSeq" id="WP_012498909.1">
    <property type="nucleotide sequence ID" value="NC_011026.1"/>
</dbReference>
<dbReference type="SMART" id="SM00881">
    <property type="entry name" value="CoA_binding"/>
    <property type="match status" value="1"/>
</dbReference>
<dbReference type="KEGG" id="cts:Ctha_0354"/>
<reference evidence="2 3" key="1">
    <citation type="submission" date="2008-06" db="EMBL/GenBank/DDBJ databases">
        <title>Complete sequence of Chloroherpeton thalassium ATCC 35110.</title>
        <authorList>
            <consortium name="US DOE Joint Genome Institute"/>
            <person name="Lucas S."/>
            <person name="Copeland A."/>
            <person name="Lapidus A."/>
            <person name="Glavina del Rio T."/>
            <person name="Dalin E."/>
            <person name="Tice H."/>
            <person name="Bruce D."/>
            <person name="Goodwin L."/>
            <person name="Pitluck S."/>
            <person name="Schmutz J."/>
            <person name="Larimer F."/>
            <person name="Land M."/>
            <person name="Hauser L."/>
            <person name="Kyrpides N."/>
            <person name="Mikhailova N."/>
            <person name="Liu Z."/>
            <person name="Li T."/>
            <person name="Zhao F."/>
            <person name="Overmann J."/>
            <person name="Bryant D.A."/>
            <person name="Richardson P."/>
        </authorList>
    </citation>
    <scope>NUCLEOTIDE SEQUENCE [LARGE SCALE GENOMIC DNA]</scope>
    <source>
        <strain evidence="3">ATCC 35110 / GB-78</strain>
    </source>
</reference>
<dbReference type="InterPro" id="IPR003781">
    <property type="entry name" value="CoA-bd"/>
</dbReference>
<accession>B3QU27</accession>
<feature type="domain" description="CoA-binding" evidence="1">
    <location>
        <begin position="14"/>
        <end position="110"/>
    </location>
</feature>
<evidence type="ECO:0000259" key="1">
    <source>
        <dbReference type="SMART" id="SM00881"/>
    </source>
</evidence>
<evidence type="ECO:0000313" key="3">
    <source>
        <dbReference type="Proteomes" id="UP000001208"/>
    </source>
</evidence>
<dbReference type="SUPFAM" id="SSF51735">
    <property type="entry name" value="NAD(P)-binding Rossmann-fold domains"/>
    <property type="match status" value="1"/>
</dbReference>
<dbReference type="STRING" id="517418.Ctha_0354"/>
<name>B3QU27_CHLT3</name>
<dbReference type="Pfam" id="PF13380">
    <property type="entry name" value="CoA_binding_2"/>
    <property type="match status" value="1"/>
</dbReference>
<dbReference type="Gene3D" id="3.40.50.720">
    <property type="entry name" value="NAD(P)-binding Rossmann-like Domain"/>
    <property type="match status" value="1"/>
</dbReference>
<proteinExistence type="predicted"/>
<keyword evidence="3" id="KW-1185">Reference proteome</keyword>
<organism evidence="2 3">
    <name type="scientific">Chloroherpeton thalassium (strain ATCC 35110 / GB-78)</name>
    <dbReference type="NCBI Taxonomy" id="517418"/>
    <lineage>
        <taxon>Bacteria</taxon>
        <taxon>Pseudomonadati</taxon>
        <taxon>Chlorobiota</taxon>
        <taxon>Chlorobiia</taxon>
        <taxon>Chlorobiales</taxon>
        <taxon>Chloroherpetonaceae</taxon>
        <taxon>Chloroherpeton</taxon>
    </lineage>
</organism>
<dbReference type="PANTHER" id="PTHR33303">
    <property type="entry name" value="CYTOPLASMIC PROTEIN-RELATED"/>
    <property type="match status" value="1"/>
</dbReference>
<dbReference type="AlphaFoldDB" id="B3QU27"/>
<dbReference type="Proteomes" id="UP000001208">
    <property type="component" value="Chromosome"/>
</dbReference>
<sequence>MKQLSTKMDYIEILKTYKTIAIVGVSDKPQRPSFTVTKYMIQAGYNIIPINPNLDEVLGLKCYPSLLELPEVVKQQVEVVNIFRKPQDVPPVVDEAIAIGAKAVWMQLGITNEAAAEKARNANLAVVENHCIAVDHQNHLLNA</sequence>
<evidence type="ECO:0000313" key="2">
    <source>
        <dbReference type="EMBL" id="ACF12825.1"/>
    </source>
</evidence>
<gene>
    <name evidence="2" type="ordered locus">Ctha_0354</name>
</gene>
<dbReference type="InterPro" id="IPR036291">
    <property type="entry name" value="NAD(P)-bd_dom_sf"/>
</dbReference>
<dbReference type="eggNOG" id="COG1832">
    <property type="taxonomic scope" value="Bacteria"/>
</dbReference>
<dbReference type="EMBL" id="CP001100">
    <property type="protein sequence ID" value="ACF12825.1"/>
    <property type="molecule type" value="Genomic_DNA"/>
</dbReference>
<protein>
    <submittedName>
        <fullName evidence="2">CoA-binding domain protein</fullName>
    </submittedName>
</protein>
<dbReference type="PANTHER" id="PTHR33303:SF2">
    <property type="entry name" value="COA-BINDING DOMAIN-CONTAINING PROTEIN"/>
    <property type="match status" value="1"/>
</dbReference>